<dbReference type="EMBL" id="FOPM01000054">
    <property type="protein sequence ID" value="SFH14809.1"/>
    <property type="molecule type" value="Genomic_DNA"/>
</dbReference>
<accession>A0A1I2XP33</accession>
<dbReference type="PANTHER" id="PTHR36251:SF2">
    <property type="entry name" value="GIFSY-2 PROPHAGE HOST SPECIFICITY PROTEIN J, PHAGE LAMBDA"/>
    <property type="match status" value="1"/>
</dbReference>
<feature type="region of interest" description="Disordered" evidence="1">
    <location>
        <begin position="1"/>
        <end position="22"/>
    </location>
</feature>
<organism evidence="3 4">
    <name type="scientific">Methylobacterium gossipiicola</name>
    <dbReference type="NCBI Taxonomy" id="582675"/>
    <lineage>
        <taxon>Bacteria</taxon>
        <taxon>Pseudomonadati</taxon>
        <taxon>Pseudomonadota</taxon>
        <taxon>Alphaproteobacteria</taxon>
        <taxon>Hyphomicrobiales</taxon>
        <taxon>Methylobacteriaceae</taxon>
        <taxon>Methylobacterium</taxon>
    </lineage>
</organism>
<evidence type="ECO:0000256" key="1">
    <source>
        <dbReference type="SAM" id="MobiDB-lite"/>
    </source>
</evidence>
<name>A0A1I2XP33_9HYPH</name>
<evidence type="ECO:0000313" key="4">
    <source>
        <dbReference type="Proteomes" id="UP000199229"/>
    </source>
</evidence>
<dbReference type="InterPro" id="IPR053171">
    <property type="entry name" value="Viral_Tip_Attach_Protein"/>
</dbReference>
<keyword evidence="2" id="KW-0812">Transmembrane</keyword>
<dbReference type="RefSeq" id="WP_091975525.1">
    <property type="nucleotide sequence ID" value="NZ_FOPM01000054.1"/>
</dbReference>
<evidence type="ECO:0008006" key="5">
    <source>
        <dbReference type="Google" id="ProtNLM"/>
    </source>
</evidence>
<dbReference type="PANTHER" id="PTHR36251">
    <property type="entry name" value="FELS-1 PROPHAGE HOST SPECIFICITY PROTEIN-RELATED"/>
    <property type="match status" value="1"/>
</dbReference>
<proteinExistence type="predicted"/>
<dbReference type="NCBIfam" id="NF040662">
    <property type="entry name" value="attach_TipJ_rel"/>
    <property type="match status" value="1"/>
</dbReference>
<keyword evidence="2" id="KW-1133">Transmembrane helix</keyword>
<dbReference type="Proteomes" id="UP000199229">
    <property type="component" value="Unassembled WGS sequence"/>
</dbReference>
<feature type="transmembrane region" description="Helical" evidence="2">
    <location>
        <begin position="137"/>
        <end position="157"/>
    </location>
</feature>
<evidence type="ECO:0000313" key="3">
    <source>
        <dbReference type="EMBL" id="SFH14809.1"/>
    </source>
</evidence>
<evidence type="ECO:0000256" key="2">
    <source>
        <dbReference type="SAM" id="Phobius"/>
    </source>
</evidence>
<protein>
    <recommendedName>
        <fullName evidence="5">Phage-related protein, tail component</fullName>
    </recommendedName>
</protein>
<dbReference type="OrthoDB" id="7349961at2"/>
<sequence>MHLLTLNAAGQQLAPPRTLDPRRRRLSQVIGRHVDRARPHMVAIQRAGDPLQPIEEAWVLRGRDRTGVVKPWPRRYLPADAIVVVVYLPRGGGGASSGGSKKSPLNIALGIAAVALVAFSGPIGGALAGVLGVTGAFGVQAITAGLVLGGTALLSLASKSKANRTATDTTQIYGVAGGGNLPKPGDRIPRGYGRSWMKPDLSQPDFSQYDGDDQILFKRHTLGVGRYRPYAARAGKQAIWTEAGGFLPPFDDPRNAIEFIYGTASHLVPNAVVSAAGVGGPLPRPGENPSLAGPFLINQRGALVTRLQVDFQFPQGIARTDFFKSGATRSNQPGAWAVYFEYAAIDESGAIVGPWQVLYNGNSGVEGARFATHPLRYTRFKDVPAGRYAVRGRNVQPDTSQSTTGNATIDAAQWDAASGWVADAAVRPGITEMCLRLYATKGTQAAAYGEIEIDAGAIIPVWNGSAWIEQETSKAVWAYVDIMRNPDYGGALPDHQIDLATPLGYAGSLTEFDTFDATIRGPVSVYEAAATALLPMRAEPVHLGRYWSLVRDEPKAVRRHVITPRQMLKGSTQLVFDLDTAAGAGHVIGEFDQDGDYRNPNQTTAIYGEASLTPTRQRWTGVRSYAHANHLTRWRATAGAFRRQTAPFGVEMEGRIYKRGDSILVDPWFLDARRRAGIVDNRGDTLALDANLPLEPGDAALFRDRTGRAWGPVAIAGQGNPREIRLDPAARIAVEAATGLSLASVLSDGRGEMTTVLVGPVATLAETYLIQSVKPNGPDRAQVEALIDDPRVWAAIGAPIVVPPEGASGLRDPEAPRIVALTANATPVAAGFRCDYAIKPGRGAVRFEIGLSYDDGNRFDTWTDAPITGSIDLNPVDPTRVVLRARAFGATGLPGPYSLAELALPRATVNAALPPIDYDDFNPRTDSFFQGIVTRASDLLAKVLGLASDTEANAAAIVNEAQTRLTADGGLATDISALVVRVNGVDAAVATEKTARVDGDAAQAERTDLVIVQANADRAFTNSVNQARIDGDAIQASRTDVVVAQANADRAFVGQVNEARIAGDQANASSIATVSARTNYGTANGQFGIVASVGSGAVTTRFQALLSTSAGGQTFNAGYYLEVLNNGTSRFVVDANNFYITSNNSAVPAFQFDGQTLTIPTLRVTQGLILPNGVSDKYVKGISGRDLGAAAPDNGWVEISETAFTIYPDDGDGWALTWTVTTNIQVTANGSNATYRSVTLETAVALNGNIYNGYASNSVSIGAGGGLANQNTKSTGLIGSSAMEIFPPGGVRVSVYYRLRGDTTCTGRIDFAQIKAVVIKR</sequence>
<feature type="transmembrane region" description="Helical" evidence="2">
    <location>
        <begin position="107"/>
        <end position="131"/>
    </location>
</feature>
<keyword evidence="4" id="KW-1185">Reference proteome</keyword>
<dbReference type="STRING" id="582675.SAMN05192565_1542"/>
<keyword evidence="2" id="KW-0472">Membrane</keyword>
<reference evidence="4" key="1">
    <citation type="submission" date="2016-10" db="EMBL/GenBank/DDBJ databases">
        <authorList>
            <person name="Varghese N."/>
            <person name="Submissions S."/>
        </authorList>
    </citation>
    <scope>NUCLEOTIDE SEQUENCE [LARGE SCALE GENOMIC DNA]</scope>
    <source>
        <strain evidence="4">Gh-105</strain>
    </source>
</reference>
<gene>
    <name evidence="3" type="ORF">SAMN05192565_1542</name>
</gene>